<comment type="caution">
    <text evidence="2">The sequence shown here is derived from an EMBL/GenBank/DDBJ whole genome shotgun (WGS) entry which is preliminary data.</text>
</comment>
<keyword evidence="3" id="KW-1185">Reference proteome</keyword>
<name>A0ABV8R5N6_9FLAO</name>
<feature type="chain" id="PRO_5047303396" description="Lipocalin-like domain-containing protein" evidence="1">
    <location>
        <begin position="22"/>
        <end position="155"/>
    </location>
</feature>
<keyword evidence="1" id="KW-0732">Signal</keyword>
<evidence type="ECO:0000313" key="3">
    <source>
        <dbReference type="Proteomes" id="UP001595826"/>
    </source>
</evidence>
<proteinExistence type="predicted"/>
<feature type="signal peptide" evidence="1">
    <location>
        <begin position="1"/>
        <end position="21"/>
    </location>
</feature>
<accession>A0ABV8R5N6</accession>
<protein>
    <recommendedName>
        <fullName evidence="4">Lipocalin-like domain-containing protein</fullName>
    </recommendedName>
</protein>
<evidence type="ECO:0008006" key="4">
    <source>
        <dbReference type="Google" id="ProtNLM"/>
    </source>
</evidence>
<dbReference type="Proteomes" id="UP001595826">
    <property type="component" value="Unassembled WGS sequence"/>
</dbReference>
<dbReference type="RefSeq" id="WP_377407883.1">
    <property type="nucleotide sequence ID" value="NZ_JBHSCY010000001.1"/>
</dbReference>
<dbReference type="PROSITE" id="PS51257">
    <property type="entry name" value="PROKAR_LIPOPROTEIN"/>
    <property type="match status" value="1"/>
</dbReference>
<evidence type="ECO:0000256" key="1">
    <source>
        <dbReference type="SAM" id="SignalP"/>
    </source>
</evidence>
<organism evidence="2 3">
    <name type="scientific">Polaribacter marinivivus</name>
    <dbReference type="NCBI Taxonomy" id="1524260"/>
    <lineage>
        <taxon>Bacteria</taxon>
        <taxon>Pseudomonadati</taxon>
        <taxon>Bacteroidota</taxon>
        <taxon>Flavobacteriia</taxon>
        <taxon>Flavobacteriales</taxon>
        <taxon>Flavobacteriaceae</taxon>
    </lineage>
</organism>
<evidence type="ECO:0000313" key="2">
    <source>
        <dbReference type="EMBL" id="MFC4267786.1"/>
    </source>
</evidence>
<reference evidence="3" key="1">
    <citation type="journal article" date="2019" name="Int. J. Syst. Evol. Microbiol.">
        <title>The Global Catalogue of Microorganisms (GCM) 10K type strain sequencing project: providing services to taxonomists for standard genome sequencing and annotation.</title>
        <authorList>
            <consortium name="The Broad Institute Genomics Platform"/>
            <consortium name="The Broad Institute Genome Sequencing Center for Infectious Disease"/>
            <person name="Wu L."/>
            <person name="Ma J."/>
        </authorList>
    </citation>
    <scope>NUCLEOTIDE SEQUENCE [LARGE SCALE GENOMIC DNA]</scope>
    <source>
        <strain evidence="3">CECT 8655</strain>
    </source>
</reference>
<gene>
    <name evidence="2" type="ORF">ACFOWD_02610</name>
</gene>
<dbReference type="EMBL" id="JBHSCY010000001">
    <property type="protein sequence ID" value="MFC4267786.1"/>
    <property type="molecule type" value="Genomic_DNA"/>
</dbReference>
<sequence>MKQRFIYVFLFFGMLFVSCSADKNSKEFMVNSWQTTYLKIEMPTHQKSDSLNVYEDKFENNPELIAQSNYKSDGTFTSWFLNKKGEKISESNGKWQVKEDSLFVQFFYNRRDMKVSYHIKETDEGFIAKSKYDWDEDGDFDDILTMKTKKIKLDN</sequence>